<feature type="non-terminal residue" evidence="2">
    <location>
        <position position="1"/>
    </location>
</feature>
<dbReference type="SMART" id="SM00460">
    <property type="entry name" value="TGc"/>
    <property type="match status" value="1"/>
</dbReference>
<keyword evidence="3" id="KW-1185">Reference proteome</keyword>
<dbReference type="SUPFAM" id="SSF54001">
    <property type="entry name" value="Cysteine proteinases"/>
    <property type="match status" value="1"/>
</dbReference>
<reference evidence="2 3" key="1">
    <citation type="journal article" date="2018" name="Nat. Ecol. Evol.">
        <title>Pezizomycetes genomes reveal the molecular basis of ectomycorrhizal truffle lifestyle.</title>
        <authorList>
            <person name="Murat C."/>
            <person name="Payen T."/>
            <person name="Noel B."/>
            <person name="Kuo A."/>
            <person name="Morin E."/>
            <person name="Chen J."/>
            <person name="Kohler A."/>
            <person name="Krizsan K."/>
            <person name="Balestrini R."/>
            <person name="Da Silva C."/>
            <person name="Montanini B."/>
            <person name="Hainaut M."/>
            <person name="Levati E."/>
            <person name="Barry K.W."/>
            <person name="Belfiori B."/>
            <person name="Cichocki N."/>
            <person name="Clum A."/>
            <person name="Dockter R.B."/>
            <person name="Fauchery L."/>
            <person name="Guy J."/>
            <person name="Iotti M."/>
            <person name="Le Tacon F."/>
            <person name="Lindquist E.A."/>
            <person name="Lipzen A."/>
            <person name="Malagnac F."/>
            <person name="Mello A."/>
            <person name="Molinier V."/>
            <person name="Miyauchi S."/>
            <person name="Poulain J."/>
            <person name="Riccioni C."/>
            <person name="Rubini A."/>
            <person name="Sitrit Y."/>
            <person name="Splivallo R."/>
            <person name="Traeger S."/>
            <person name="Wang M."/>
            <person name="Zifcakova L."/>
            <person name="Wipf D."/>
            <person name="Zambonelli A."/>
            <person name="Paolocci F."/>
            <person name="Nowrousian M."/>
            <person name="Ottonello S."/>
            <person name="Baldrian P."/>
            <person name="Spatafora J.W."/>
            <person name="Henrissat B."/>
            <person name="Nagy L.G."/>
            <person name="Aury J.M."/>
            <person name="Wincker P."/>
            <person name="Grigoriev I.V."/>
            <person name="Bonfante P."/>
            <person name="Martin F.M."/>
        </authorList>
    </citation>
    <scope>NUCLEOTIDE SEQUENCE [LARGE SCALE GENOMIC DNA]</scope>
    <source>
        <strain evidence="2 3">CCBAS932</strain>
    </source>
</reference>
<evidence type="ECO:0000259" key="1">
    <source>
        <dbReference type="SMART" id="SM00460"/>
    </source>
</evidence>
<sequence>CLICYDYSGPDHHASLPQFQRSQVRSLQTLALALTSPFPSTVEKARVIFTWLHHNISYDVRSLLAGKIPDQSPESTIRTGLSVCAGYSNLFEALCTYSGLQCVVVTGHGKGFGHTDPAPGAPAPAYNMNHAWNAVKLSSNHWHLIDSCWGAGHRGSNNEYIKEFSPEHFISPASVFGKKHFPEQPSQQYREDGRTISWEEYMLSPEPPKLYKQFTDLFNFSKETVSPPTKKLQANTRTRFAVSLPCQHLPVIRKEGEYVLFLNVGNDFDVKNFYLMQPDGTGRGYMCDVVVPRNTKVTLYYPTKFDDRPGKGLTREHFLKKVGKCGWSWSYVAEWS</sequence>
<dbReference type="EMBL" id="ML119133">
    <property type="protein sequence ID" value="RPB11827.1"/>
    <property type="molecule type" value="Genomic_DNA"/>
</dbReference>
<evidence type="ECO:0000313" key="2">
    <source>
        <dbReference type="EMBL" id="RPB11827.1"/>
    </source>
</evidence>
<dbReference type="InParanoid" id="A0A3N4KMN7"/>
<dbReference type="Gene3D" id="3.10.620.30">
    <property type="match status" value="1"/>
</dbReference>
<evidence type="ECO:0000313" key="3">
    <source>
        <dbReference type="Proteomes" id="UP000277580"/>
    </source>
</evidence>
<gene>
    <name evidence="2" type="ORF">P167DRAFT_470166</name>
</gene>
<dbReference type="Proteomes" id="UP000277580">
    <property type="component" value="Unassembled WGS sequence"/>
</dbReference>
<name>A0A3N4KMN7_9PEZI</name>
<organism evidence="2 3">
    <name type="scientific">Morchella conica CCBAS932</name>
    <dbReference type="NCBI Taxonomy" id="1392247"/>
    <lineage>
        <taxon>Eukaryota</taxon>
        <taxon>Fungi</taxon>
        <taxon>Dikarya</taxon>
        <taxon>Ascomycota</taxon>
        <taxon>Pezizomycotina</taxon>
        <taxon>Pezizomycetes</taxon>
        <taxon>Pezizales</taxon>
        <taxon>Morchellaceae</taxon>
        <taxon>Morchella</taxon>
    </lineage>
</organism>
<proteinExistence type="predicted"/>
<feature type="domain" description="Transglutaminase-like" evidence="1">
    <location>
        <begin position="76"/>
        <end position="149"/>
    </location>
</feature>
<dbReference type="STRING" id="1392247.A0A3N4KMN7"/>
<feature type="non-terminal residue" evidence="2">
    <location>
        <position position="336"/>
    </location>
</feature>
<dbReference type="InterPro" id="IPR002931">
    <property type="entry name" value="Transglutaminase-like"/>
</dbReference>
<protein>
    <recommendedName>
        <fullName evidence="1">Transglutaminase-like domain-containing protein</fullName>
    </recommendedName>
</protein>
<dbReference type="PANTHER" id="PTHR46333">
    <property type="entry name" value="CYTOKINESIS PROTEIN 3"/>
    <property type="match status" value="1"/>
</dbReference>
<dbReference type="GO" id="GO:0005737">
    <property type="term" value="C:cytoplasm"/>
    <property type="evidence" value="ECO:0007669"/>
    <property type="project" value="TreeGrafter"/>
</dbReference>
<dbReference type="InterPro" id="IPR052557">
    <property type="entry name" value="CAP/Cytokinesis_protein"/>
</dbReference>
<dbReference type="PANTHER" id="PTHR46333:SF5">
    <property type="entry name" value="TRANSGLUTAMINASE-LIKE DOMAIN-CONTAINING PROTEIN"/>
    <property type="match status" value="1"/>
</dbReference>
<dbReference type="InterPro" id="IPR038765">
    <property type="entry name" value="Papain-like_cys_pep_sf"/>
</dbReference>
<accession>A0A3N4KMN7</accession>
<dbReference type="OrthoDB" id="6129702at2759"/>
<dbReference type="Pfam" id="PF01841">
    <property type="entry name" value="Transglut_core"/>
    <property type="match status" value="1"/>
</dbReference>
<dbReference type="AlphaFoldDB" id="A0A3N4KMN7"/>